<evidence type="ECO:0000256" key="3">
    <source>
        <dbReference type="ARBA" id="ARBA00023163"/>
    </source>
</evidence>
<accession>A0ABS5L838</accession>
<proteinExistence type="predicted"/>
<keyword evidence="1" id="KW-0805">Transcription regulation</keyword>
<dbReference type="SUPFAM" id="SSF53822">
    <property type="entry name" value="Periplasmic binding protein-like I"/>
    <property type="match status" value="1"/>
</dbReference>
<feature type="domain" description="HTH lacI-type" evidence="4">
    <location>
        <begin position="3"/>
        <end position="57"/>
    </location>
</feature>
<dbReference type="InterPro" id="IPR046335">
    <property type="entry name" value="LacI/GalR-like_sensor"/>
</dbReference>
<keyword evidence="6" id="KW-1185">Reference proteome</keyword>
<dbReference type="EMBL" id="JAAFYZ010000393">
    <property type="protein sequence ID" value="MBS2554528.1"/>
    <property type="molecule type" value="Genomic_DNA"/>
</dbReference>
<evidence type="ECO:0000259" key="4">
    <source>
        <dbReference type="PROSITE" id="PS50932"/>
    </source>
</evidence>
<evidence type="ECO:0000313" key="5">
    <source>
        <dbReference type="EMBL" id="MBS2554528.1"/>
    </source>
</evidence>
<dbReference type="RefSeq" id="WP_212022061.1">
    <property type="nucleotide sequence ID" value="NZ_JAAFYZ010000393.1"/>
</dbReference>
<comment type="caution">
    <text evidence="5">The sequence shown here is derived from an EMBL/GenBank/DDBJ whole genome shotgun (WGS) entry which is preliminary data.</text>
</comment>
<dbReference type="SUPFAM" id="SSF47413">
    <property type="entry name" value="lambda repressor-like DNA-binding domains"/>
    <property type="match status" value="1"/>
</dbReference>
<dbReference type="InterPro" id="IPR010982">
    <property type="entry name" value="Lambda_DNA-bd_dom_sf"/>
</dbReference>
<name>A0ABS5L838_9ACTN</name>
<sequence length="334" mass="34942">MRVTIAHVALRAGVSKATVSRVLNGKGETDASTAARVRRVVKELGYVPSAGAVSLAKGRTGVVGVLAPALTRPWIAQVMQGVVDAMESSNHGLMLFTRNRGDDSFRRFAGHVDANAFDGLLVIEPEETLPAVDRMAAAGLPVVLISDRTAAARMPVVASGNRAGARQAAEHLLSLGRRHPLVLGGPEGYDCAVERVESFTEAFTEAGFPVPQQAHFPGDYSGESGRVAVTRAEADGIEFDSVFTHNDLSASGVLQLLAQLGRSVPDDVAVACFDDAGHAPLTAPPLTAVRRPLRDMGAEAARMLVSALAGDGALDKPVEIATELVVRDSSVRVG</sequence>
<gene>
    <name evidence="5" type="ORF">KGQ19_47510</name>
</gene>
<evidence type="ECO:0000256" key="1">
    <source>
        <dbReference type="ARBA" id="ARBA00023015"/>
    </source>
</evidence>
<dbReference type="InterPro" id="IPR000843">
    <property type="entry name" value="HTH_LacI"/>
</dbReference>
<dbReference type="Gene3D" id="3.40.50.2300">
    <property type="match status" value="2"/>
</dbReference>
<evidence type="ECO:0000256" key="2">
    <source>
        <dbReference type="ARBA" id="ARBA00023125"/>
    </source>
</evidence>
<dbReference type="InterPro" id="IPR028082">
    <property type="entry name" value="Peripla_BP_I"/>
</dbReference>
<dbReference type="Proteomes" id="UP000730482">
    <property type="component" value="Unassembled WGS sequence"/>
</dbReference>
<keyword evidence="2 5" id="KW-0238">DNA-binding</keyword>
<dbReference type="PANTHER" id="PTHR30146">
    <property type="entry name" value="LACI-RELATED TRANSCRIPTIONAL REPRESSOR"/>
    <property type="match status" value="1"/>
</dbReference>
<dbReference type="Pfam" id="PF00356">
    <property type="entry name" value="LacI"/>
    <property type="match status" value="1"/>
</dbReference>
<dbReference type="Pfam" id="PF13377">
    <property type="entry name" value="Peripla_BP_3"/>
    <property type="match status" value="1"/>
</dbReference>
<dbReference type="PANTHER" id="PTHR30146:SF153">
    <property type="entry name" value="LACTOSE OPERON REPRESSOR"/>
    <property type="match status" value="1"/>
</dbReference>
<dbReference type="CDD" id="cd06267">
    <property type="entry name" value="PBP1_LacI_sugar_binding-like"/>
    <property type="match status" value="1"/>
</dbReference>
<evidence type="ECO:0000313" key="6">
    <source>
        <dbReference type="Proteomes" id="UP000730482"/>
    </source>
</evidence>
<dbReference type="SMART" id="SM00354">
    <property type="entry name" value="HTH_LACI"/>
    <property type="match status" value="1"/>
</dbReference>
<dbReference type="Gene3D" id="1.10.260.40">
    <property type="entry name" value="lambda repressor-like DNA-binding domains"/>
    <property type="match status" value="1"/>
</dbReference>
<protein>
    <submittedName>
        <fullName evidence="5">LacI family DNA-binding transcriptional regulator</fullName>
    </submittedName>
</protein>
<dbReference type="GO" id="GO:0003677">
    <property type="term" value="F:DNA binding"/>
    <property type="evidence" value="ECO:0007669"/>
    <property type="project" value="UniProtKB-KW"/>
</dbReference>
<organism evidence="5 6">
    <name type="scientific">Catenulispora pinistramenti</name>
    <dbReference type="NCBI Taxonomy" id="2705254"/>
    <lineage>
        <taxon>Bacteria</taxon>
        <taxon>Bacillati</taxon>
        <taxon>Actinomycetota</taxon>
        <taxon>Actinomycetes</taxon>
        <taxon>Catenulisporales</taxon>
        <taxon>Catenulisporaceae</taxon>
        <taxon>Catenulispora</taxon>
    </lineage>
</organism>
<keyword evidence="3" id="KW-0804">Transcription</keyword>
<dbReference type="PROSITE" id="PS50932">
    <property type="entry name" value="HTH_LACI_2"/>
    <property type="match status" value="1"/>
</dbReference>
<reference evidence="5 6" key="1">
    <citation type="submission" date="2020-02" db="EMBL/GenBank/DDBJ databases">
        <title>Acidophilic actinobacteria isolated from forest soil.</title>
        <authorList>
            <person name="Golinska P."/>
        </authorList>
    </citation>
    <scope>NUCLEOTIDE SEQUENCE [LARGE SCALE GENOMIC DNA]</scope>
    <source>
        <strain evidence="5 6">NL8</strain>
    </source>
</reference>
<dbReference type="CDD" id="cd01392">
    <property type="entry name" value="HTH_LacI"/>
    <property type="match status" value="1"/>
</dbReference>